<protein>
    <submittedName>
        <fullName evidence="2">Uncharacterized protein</fullName>
    </submittedName>
</protein>
<evidence type="ECO:0000313" key="3">
    <source>
        <dbReference type="Proteomes" id="UP001204061"/>
    </source>
</evidence>
<keyword evidence="1" id="KW-0732">Signal</keyword>
<evidence type="ECO:0000313" key="2">
    <source>
        <dbReference type="EMBL" id="MCR4448799.1"/>
    </source>
</evidence>
<organism evidence="2 3">
    <name type="scientific">Aeromonas veronii</name>
    <dbReference type="NCBI Taxonomy" id="654"/>
    <lineage>
        <taxon>Bacteria</taxon>
        <taxon>Pseudomonadati</taxon>
        <taxon>Pseudomonadota</taxon>
        <taxon>Gammaproteobacteria</taxon>
        <taxon>Aeromonadales</taxon>
        <taxon>Aeromonadaceae</taxon>
        <taxon>Aeromonas</taxon>
    </lineage>
</organism>
<dbReference type="Proteomes" id="UP001204061">
    <property type="component" value="Unassembled WGS sequence"/>
</dbReference>
<evidence type="ECO:0000256" key="1">
    <source>
        <dbReference type="SAM" id="SignalP"/>
    </source>
</evidence>
<gene>
    <name evidence="2" type="ORF">NS965_10460</name>
</gene>
<feature type="chain" id="PRO_5043375084" evidence="1">
    <location>
        <begin position="19"/>
        <end position="247"/>
    </location>
</feature>
<accession>A0AAW5MB97</accession>
<reference evidence="2" key="1">
    <citation type="submission" date="2022-08" db="EMBL/GenBank/DDBJ databases">
        <title>A global survey of hypervirulent Aeromonas hydrophila identified this emerging pathogen in farmed fish in the lower Mekong River basin.</title>
        <authorList>
            <person name="Xu T."/>
            <person name="Rasmussen-Ivey C.R."/>
            <person name="Moen F.S."/>
            <person name="Fernandez Bravo A."/>
            <person name="Lamy B."/>
            <person name="Beaz-Hidalgo R."/>
            <person name="Khan C.D."/>
            <person name="Castro Escarpulli G."/>
            <person name="Yasin I.S.M."/>
            <person name="Figueras M.J."/>
            <person name="Azzam Sayuti M."/>
            <person name="Karim M.M."/>
            <person name="Alam K.M."/>
            <person name="Le T.T.T."/>
            <person name="Thao N.H.P."/>
            <person name="Addo S."/>
            <person name="Duodu S."/>
            <person name="Ali S."/>
            <person name="Mey S."/>
            <person name="Somony T."/>
            <person name="Liles M.R."/>
        </authorList>
    </citation>
    <scope>NUCLEOTIDE SEQUENCE</scope>
    <source>
        <strain evidence="2">0.14</strain>
    </source>
</reference>
<feature type="signal peptide" evidence="1">
    <location>
        <begin position="1"/>
        <end position="18"/>
    </location>
</feature>
<name>A0AAW5MB97_AERVE</name>
<proteinExistence type="predicted"/>
<sequence>MRRYFSVLSFFIVTPVLAYSENAIDQIIALDKPYAITHINSYDIDCVWTKDAEGRLHSEAMGPDGPGLCWDEKSFDQVELLDQEKKLIWHAPPSFDYEYGDENKCYYKVDKKGGFVDFRVGDNATEKEAYECRKNSNKAKALSLATPVEKKVEFGGYVATKRNIHGSVALACYTGSLDSDGVILSKDEQEKRYQKLLDLYADDIHNTQRIKNAFSFARTKLSDKYPLDTLGRYRASVCDQMVIKGRL</sequence>
<comment type="caution">
    <text evidence="2">The sequence shown here is derived from an EMBL/GenBank/DDBJ whole genome shotgun (WGS) entry which is preliminary data.</text>
</comment>
<dbReference type="RefSeq" id="WP_257725370.1">
    <property type="nucleotide sequence ID" value="NZ_JANLFC010000028.1"/>
</dbReference>
<dbReference type="AlphaFoldDB" id="A0AAW5MB97"/>
<dbReference type="EMBL" id="JANLFC010000028">
    <property type="protein sequence ID" value="MCR4448799.1"/>
    <property type="molecule type" value="Genomic_DNA"/>
</dbReference>